<evidence type="ECO:0000313" key="1">
    <source>
        <dbReference type="EMBL" id="KKL67933.1"/>
    </source>
</evidence>
<protein>
    <submittedName>
        <fullName evidence="1">Uncharacterized protein</fullName>
    </submittedName>
</protein>
<dbReference type="EMBL" id="LAZR01026695">
    <property type="protein sequence ID" value="KKL67933.1"/>
    <property type="molecule type" value="Genomic_DNA"/>
</dbReference>
<dbReference type="AlphaFoldDB" id="A0A0F9E1Q5"/>
<dbReference type="InterPro" id="IPR007825">
    <property type="entry name" value="Major_OMP_Legionella"/>
</dbReference>
<dbReference type="Pfam" id="PF05150">
    <property type="entry name" value="Legionella_OMP"/>
    <property type="match status" value="1"/>
</dbReference>
<proteinExistence type="predicted"/>
<name>A0A0F9E1Q5_9ZZZZ</name>
<sequence>MNIAKKISWISLATLIVSSVFANSQDIPSYSDPCPSKKIDECDECYEISMGKPYKQGYEICEDVLPIAYNAPANIDICRGVDTYVSASFIYWQKLSDQLDLGRSRITSDDPQRYKAIKFSTEYEPGFKVGLGFHFNHDNWQMFAQYTRLHALEKTTYKPSTVDQGNFVSSWYITRPGTISFDDISSDGVRARWKMNLDKIDLELSRPLYVGTHLITTTFAGASNHWMYQSYDFLLEENTLSQHIFIKNDSWAIGPRLGIDTKWILYKRFSFFLVGSLSLMFAENDVSGSGNEDATGFELDKIQKLILRDVEELQIGFAWNSYFTNDKWY</sequence>
<comment type="caution">
    <text evidence="1">The sequence shown here is derived from an EMBL/GenBank/DDBJ whole genome shotgun (WGS) entry which is preliminary data.</text>
</comment>
<reference evidence="1" key="1">
    <citation type="journal article" date="2015" name="Nature">
        <title>Complex archaea that bridge the gap between prokaryotes and eukaryotes.</title>
        <authorList>
            <person name="Spang A."/>
            <person name="Saw J.H."/>
            <person name="Jorgensen S.L."/>
            <person name="Zaremba-Niedzwiedzka K."/>
            <person name="Martijn J."/>
            <person name="Lind A.E."/>
            <person name="van Eijk R."/>
            <person name="Schleper C."/>
            <person name="Guy L."/>
            <person name="Ettema T.J."/>
        </authorList>
    </citation>
    <scope>NUCLEOTIDE SEQUENCE</scope>
</reference>
<organism evidence="1">
    <name type="scientific">marine sediment metagenome</name>
    <dbReference type="NCBI Taxonomy" id="412755"/>
    <lineage>
        <taxon>unclassified sequences</taxon>
        <taxon>metagenomes</taxon>
        <taxon>ecological metagenomes</taxon>
    </lineage>
</organism>
<accession>A0A0F9E1Q5</accession>
<gene>
    <name evidence="1" type="ORF">LCGC14_2130040</name>
</gene>
<feature type="non-terminal residue" evidence="1">
    <location>
        <position position="329"/>
    </location>
</feature>